<comment type="similarity">
    <text evidence="7">Belongs to the binding-protein-dependent transport system permease family.</text>
</comment>
<keyword evidence="6 7" id="KW-0472">Membrane</keyword>
<dbReference type="PANTHER" id="PTHR30151:SF0">
    <property type="entry name" value="ABC TRANSPORTER PERMEASE PROTEIN MJ0413-RELATED"/>
    <property type="match status" value="1"/>
</dbReference>
<name>A0A5Q2MD46_9ACTN</name>
<keyword evidence="5 7" id="KW-1133">Transmembrane helix</keyword>
<evidence type="ECO:0000256" key="4">
    <source>
        <dbReference type="ARBA" id="ARBA00022692"/>
    </source>
</evidence>
<keyword evidence="2 7" id="KW-0813">Transport</keyword>
<keyword evidence="3" id="KW-1003">Cell membrane</keyword>
<reference evidence="9 10" key="1">
    <citation type="submission" date="2019-11" db="EMBL/GenBank/DDBJ databases">
        <authorList>
            <person name="Li J."/>
        </authorList>
    </citation>
    <scope>NUCLEOTIDE SEQUENCE [LARGE SCALE GENOMIC DNA]</scope>
    <source>
        <strain evidence="9 10">MF47</strain>
    </source>
</reference>
<dbReference type="SUPFAM" id="SSF161098">
    <property type="entry name" value="MetI-like"/>
    <property type="match status" value="1"/>
</dbReference>
<gene>
    <name evidence="9" type="ORF">GEV26_06460</name>
</gene>
<dbReference type="Pfam" id="PF00528">
    <property type="entry name" value="BPD_transp_1"/>
    <property type="match status" value="1"/>
</dbReference>
<dbReference type="GO" id="GO:0005886">
    <property type="term" value="C:plasma membrane"/>
    <property type="evidence" value="ECO:0007669"/>
    <property type="project" value="UniProtKB-SubCell"/>
</dbReference>
<feature type="transmembrane region" description="Helical" evidence="7">
    <location>
        <begin position="264"/>
        <end position="287"/>
    </location>
</feature>
<feature type="transmembrane region" description="Helical" evidence="7">
    <location>
        <begin position="109"/>
        <end position="128"/>
    </location>
</feature>
<dbReference type="PANTHER" id="PTHR30151">
    <property type="entry name" value="ALKANE SULFONATE ABC TRANSPORTER-RELATED, MEMBRANE SUBUNIT"/>
    <property type="match status" value="1"/>
</dbReference>
<evidence type="ECO:0000256" key="2">
    <source>
        <dbReference type="ARBA" id="ARBA00022448"/>
    </source>
</evidence>
<feature type="transmembrane region" description="Helical" evidence="7">
    <location>
        <begin position="168"/>
        <end position="187"/>
    </location>
</feature>
<evidence type="ECO:0000256" key="5">
    <source>
        <dbReference type="ARBA" id="ARBA00022989"/>
    </source>
</evidence>
<dbReference type="GO" id="GO:0055085">
    <property type="term" value="P:transmembrane transport"/>
    <property type="evidence" value="ECO:0007669"/>
    <property type="project" value="InterPro"/>
</dbReference>
<feature type="transmembrane region" description="Helical" evidence="7">
    <location>
        <begin position="140"/>
        <end position="162"/>
    </location>
</feature>
<evidence type="ECO:0000259" key="8">
    <source>
        <dbReference type="PROSITE" id="PS50928"/>
    </source>
</evidence>
<dbReference type="Gene3D" id="1.10.3720.10">
    <property type="entry name" value="MetI-like"/>
    <property type="match status" value="1"/>
</dbReference>
<dbReference type="AlphaFoldDB" id="A0A5Q2MD46"/>
<evidence type="ECO:0000313" key="10">
    <source>
        <dbReference type="Proteomes" id="UP000392064"/>
    </source>
</evidence>
<dbReference type="EMBL" id="CP045737">
    <property type="protein sequence ID" value="QGG41034.1"/>
    <property type="molecule type" value="Genomic_DNA"/>
</dbReference>
<dbReference type="Proteomes" id="UP000392064">
    <property type="component" value="Chromosome"/>
</dbReference>
<feature type="domain" description="ABC transmembrane type-1" evidence="8">
    <location>
        <begin position="102"/>
        <end position="288"/>
    </location>
</feature>
<evidence type="ECO:0000313" key="9">
    <source>
        <dbReference type="EMBL" id="QGG41034.1"/>
    </source>
</evidence>
<dbReference type="KEGG" id="aef:GEV26_06460"/>
<proteinExistence type="inferred from homology"/>
<organism evidence="9 10">
    <name type="scientific">Aeromicrobium yanjiei</name>
    <dbReference type="NCBI Taxonomy" id="2662028"/>
    <lineage>
        <taxon>Bacteria</taxon>
        <taxon>Bacillati</taxon>
        <taxon>Actinomycetota</taxon>
        <taxon>Actinomycetes</taxon>
        <taxon>Propionibacteriales</taxon>
        <taxon>Nocardioidaceae</taxon>
        <taxon>Aeromicrobium</taxon>
    </lineage>
</organism>
<feature type="transmembrane region" description="Helical" evidence="7">
    <location>
        <begin position="51"/>
        <end position="70"/>
    </location>
</feature>
<dbReference type="RefSeq" id="WP_153652303.1">
    <property type="nucleotide sequence ID" value="NZ_CP045737.1"/>
</dbReference>
<dbReference type="CDD" id="cd06261">
    <property type="entry name" value="TM_PBP2"/>
    <property type="match status" value="1"/>
</dbReference>
<evidence type="ECO:0000256" key="1">
    <source>
        <dbReference type="ARBA" id="ARBA00004651"/>
    </source>
</evidence>
<dbReference type="InterPro" id="IPR035906">
    <property type="entry name" value="MetI-like_sf"/>
</dbReference>
<keyword evidence="4 7" id="KW-0812">Transmembrane</keyword>
<accession>A0A5Q2MD46</accession>
<keyword evidence="10" id="KW-1185">Reference proteome</keyword>
<feature type="transmembrane region" description="Helical" evidence="7">
    <location>
        <begin position="220"/>
        <end position="244"/>
    </location>
</feature>
<dbReference type="PROSITE" id="PS50928">
    <property type="entry name" value="ABC_TM1"/>
    <property type="match status" value="1"/>
</dbReference>
<evidence type="ECO:0000256" key="3">
    <source>
        <dbReference type="ARBA" id="ARBA00022475"/>
    </source>
</evidence>
<dbReference type="InterPro" id="IPR000515">
    <property type="entry name" value="MetI-like"/>
</dbReference>
<comment type="subcellular location">
    <subcellularLocation>
        <location evidence="1 7">Cell membrane</location>
        <topology evidence="1 7">Multi-pass membrane protein</topology>
    </subcellularLocation>
</comment>
<sequence>MTAIELTSKETTRGGQPSLVETSTHLSALAVEAALPAAVRRKRRQKRLAMLHPRFWLPFGVVLVVLGWGWNIGADKMPYLLPPLGDVFGAIKDEPQYFLENAWVTLREALIGLAIGFGVACVLAVVISESGIARRAIMPVAVVLNVTPLVAIAPALVVAFGFGAAPKLILTSLICFFPILINAAVGLSSVDRQVLQVFQTVNASRWEVLRHIRIPSSLPYVFASLQIVFPLSVVGAVVAELSAAGSAAGLGTTIQVATSMNNMAMVWAAIFVLAVMGSLLLLFVTAVERKILHWHESKQ</sequence>
<evidence type="ECO:0000256" key="6">
    <source>
        <dbReference type="ARBA" id="ARBA00023136"/>
    </source>
</evidence>
<protein>
    <submittedName>
        <fullName evidence="9">ABC transporter permease subunit</fullName>
    </submittedName>
</protein>
<evidence type="ECO:0000256" key="7">
    <source>
        <dbReference type="RuleBase" id="RU363032"/>
    </source>
</evidence>